<sequence length="74" mass="8848">MMMWLKNRCLFIFNDSMGRLQALVEAVEHCYKINENLMILSALKMTTYRVGIYFMAENCIYLDNFTRKSRDNHS</sequence>
<dbReference type="Proteomes" id="UP000010808">
    <property type="component" value="Chromosome"/>
</dbReference>
<name>L0R9E0_9BACT</name>
<dbReference type="STRING" id="1121451.DESAM_20545"/>
<keyword evidence="2" id="KW-1185">Reference proteome</keyword>
<dbReference type="KEGG" id="dhy:DESAM_20545"/>
<gene>
    <name evidence="1" type="ORF">DESAM_20545</name>
</gene>
<protein>
    <submittedName>
        <fullName evidence="1">Uncharacterized protein</fullName>
    </submittedName>
</protein>
<reference evidence="1 2" key="1">
    <citation type="submission" date="2012-10" db="EMBL/GenBank/DDBJ databases">
        <authorList>
            <person name="Genoscope - CEA"/>
        </authorList>
    </citation>
    <scope>NUCLEOTIDE SEQUENCE [LARGE SCALE GENOMIC DNA]</scope>
    <source>
        <strain evidence="2">AM13 / DSM 14728</strain>
    </source>
</reference>
<dbReference type="AlphaFoldDB" id="L0R9E0"/>
<accession>L0R9E0</accession>
<dbReference type="EMBL" id="FO203522">
    <property type="protein sequence ID" value="CCO22832.1"/>
    <property type="molecule type" value="Genomic_DNA"/>
</dbReference>
<proteinExistence type="predicted"/>
<dbReference type="HOGENOM" id="CLU_2681707_0_0_7"/>
<evidence type="ECO:0000313" key="2">
    <source>
        <dbReference type="Proteomes" id="UP000010808"/>
    </source>
</evidence>
<evidence type="ECO:0000313" key="1">
    <source>
        <dbReference type="EMBL" id="CCO22832.1"/>
    </source>
</evidence>
<organism evidence="1 2">
    <name type="scientific">Maridesulfovibrio hydrothermalis AM13 = DSM 14728</name>
    <dbReference type="NCBI Taxonomy" id="1121451"/>
    <lineage>
        <taxon>Bacteria</taxon>
        <taxon>Pseudomonadati</taxon>
        <taxon>Thermodesulfobacteriota</taxon>
        <taxon>Desulfovibrionia</taxon>
        <taxon>Desulfovibrionales</taxon>
        <taxon>Desulfovibrionaceae</taxon>
        <taxon>Maridesulfovibrio</taxon>
    </lineage>
</organism>